<name>A0A136J8T5_9PEZI</name>
<evidence type="ECO:0000313" key="6">
    <source>
        <dbReference type="Proteomes" id="UP000070501"/>
    </source>
</evidence>
<accession>A0A136J8T5</accession>
<dbReference type="OrthoDB" id="10031947at2759"/>
<evidence type="ECO:0000256" key="3">
    <source>
        <dbReference type="ARBA" id="ARBA00023125"/>
    </source>
</evidence>
<dbReference type="InterPro" id="IPR052073">
    <property type="entry name" value="Amide_Lactam_Regulators"/>
</dbReference>
<evidence type="ECO:0000313" key="5">
    <source>
        <dbReference type="EMBL" id="KXJ93590.1"/>
    </source>
</evidence>
<dbReference type="EMBL" id="KQ964248">
    <property type="protein sequence ID" value="KXJ93590.1"/>
    <property type="molecule type" value="Genomic_DNA"/>
</dbReference>
<reference evidence="6" key="1">
    <citation type="submission" date="2016-02" db="EMBL/GenBank/DDBJ databases">
        <title>Draft genome sequence of Microdochium bolleyi, a fungal endophyte of beachgrass.</title>
        <authorList>
            <consortium name="DOE Joint Genome Institute"/>
            <person name="David A.S."/>
            <person name="May G."/>
            <person name="Haridas S."/>
            <person name="Lim J."/>
            <person name="Wang M."/>
            <person name="Labutti K."/>
            <person name="Lipzen A."/>
            <person name="Barry K."/>
            <person name="Grigoriev I.V."/>
        </authorList>
    </citation>
    <scope>NUCLEOTIDE SEQUENCE [LARGE SCALE GENOMIC DNA]</scope>
    <source>
        <strain evidence="6">J235TASD1</strain>
    </source>
</reference>
<evidence type="ECO:0000256" key="1">
    <source>
        <dbReference type="ARBA" id="ARBA00022833"/>
    </source>
</evidence>
<proteinExistence type="predicted"/>
<dbReference type="STRING" id="196109.A0A136J8T5"/>
<dbReference type="AlphaFoldDB" id="A0A136J8T5"/>
<dbReference type="Proteomes" id="UP000070501">
    <property type="component" value="Unassembled WGS sequence"/>
</dbReference>
<keyword evidence="1" id="KW-0862">Zinc</keyword>
<evidence type="ECO:0000256" key="2">
    <source>
        <dbReference type="ARBA" id="ARBA00023015"/>
    </source>
</evidence>
<keyword evidence="3" id="KW-0238">DNA-binding</keyword>
<keyword evidence="6" id="KW-1185">Reference proteome</keyword>
<organism evidence="5 6">
    <name type="scientific">Microdochium bolleyi</name>
    <dbReference type="NCBI Taxonomy" id="196109"/>
    <lineage>
        <taxon>Eukaryota</taxon>
        <taxon>Fungi</taxon>
        <taxon>Dikarya</taxon>
        <taxon>Ascomycota</taxon>
        <taxon>Pezizomycotina</taxon>
        <taxon>Sordariomycetes</taxon>
        <taxon>Xylariomycetidae</taxon>
        <taxon>Xylariales</taxon>
        <taxon>Microdochiaceae</taxon>
        <taxon>Microdochium</taxon>
    </lineage>
</organism>
<gene>
    <name evidence="5" type="ORF">Micbo1qcDRAFT_203655</name>
</gene>
<evidence type="ECO:0000256" key="4">
    <source>
        <dbReference type="ARBA" id="ARBA00023163"/>
    </source>
</evidence>
<dbReference type="PANTHER" id="PTHR47171">
    <property type="entry name" value="FARA-RELATED"/>
    <property type="match status" value="1"/>
</dbReference>
<keyword evidence="4" id="KW-0804">Transcription</keyword>
<dbReference type="PANTHER" id="PTHR47171:SF6">
    <property type="entry name" value="SPECIFIC TRANSCRIPTION FACTOR, PUTATIVE (AFU_ORTHOLOGUE AFUA_2G06130)-RELATED"/>
    <property type="match status" value="1"/>
</dbReference>
<dbReference type="GO" id="GO:0003677">
    <property type="term" value="F:DNA binding"/>
    <property type="evidence" value="ECO:0007669"/>
    <property type="project" value="UniProtKB-KW"/>
</dbReference>
<dbReference type="InParanoid" id="A0A136J8T5"/>
<evidence type="ECO:0008006" key="7">
    <source>
        <dbReference type="Google" id="ProtNLM"/>
    </source>
</evidence>
<dbReference type="CDD" id="cd12148">
    <property type="entry name" value="fungal_TF_MHR"/>
    <property type="match status" value="1"/>
</dbReference>
<sequence>MAWYQRHKARRSTKAPTLTPAHCAYLEEAGALLELPRQTVQALLPLYIAILDDMVPLVDGPRLLRDWSNGTASRYLVRAVCLAVSKSPQAASFLWLEDPSHDSKPLLALDFASHLLSGLDAALKSDLEPDRINRVRILALMHLHTDGPGGLDRSLCLLSQAISEAWCLSLHHPPPASAAGGAAADSDEEGYALLWWTLRHLDRLNKPITGAGPFIIDDSNAGISRIEPGDGHWSYKAQVACVATSLGDLMVHATKVYKPNIVDMGDLCHDFPGLETLVGNFDLQTFHSAHRAYFEIWYHVAAMLSCRFSAPGTAPYTRRLSSADQVLGIVMGQQVASMVPLPLVPYAMSMCTTVIYRALRDKSREYNQALADLRQCSGILNELGACWTSVRGICKLAKKICSTTAPVEVMGADADAINARAIDQSALRPGPGIAATAGDAAYSAASDPTMNLTDPNILPDSTLLGTAEVDLVPAYAKDDTWASHMDPSSYFLMDSTFHLDFNTDMFSILMEDPALQELAPFIDDSIADSTQRH</sequence>
<protein>
    <recommendedName>
        <fullName evidence="7">Transcription factor domain-containing protein</fullName>
    </recommendedName>
</protein>
<keyword evidence="2" id="KW-0805">Transcription regulation</keyword>